<feature type="compositionally biased region" description="Acidic residues" evidence="5">
    <location>
        <begin position="29"/>
        <end position="47"/>
    </location>
</feature>
<evidence type="ECO:0000256" key="1">
    <source>
        <dbReference type="ARBA" id="ARBA00009359"/>
    </source>
</evidence>
<feature type="region of interest" description="Disordered" evidence="5">
    <location>
        <begin position="1"/>
        <end position="90"/>
    </location>
</feature>
<keyword evidence="2" id="KW-0227">DNA damage</keyword>
<gene>
    <name evidence="6" type="ORF">BG011_001778</name>
</gene>
<dbReference type="EMBL" id="JAAAJA010000015">
    <property type="protein sequence ID" value="KAG0266589.1"/>
    <property type="molecule type" value="Genomic_DNA"/>
</dbReference>
<feature type="compositionally biased region" description="Basic and acidic residues" evidence="5">
    <location>
        <begin position="48"/>
        <end position="63"/>
    </location>
</feature>
<keyword evidence="7" id="KW-1185">Reference proteome</keyword>
<keyword evidence="4" id="KW-0234">DNA repair</keyword>
<dbReference type="GO" id="GO:0051382">
    <property type="term" value="P:kinetochore assembly"/>
    <property type="evidence" value="ECO:0007669"/>
    <property type="project" value="InterPro"/>
</dbReference>
<comment type="similarity">
    <text evidence="1">Belongs to the CENP-X/MHF2 family.</text>
</comment>
<dbReference type="AlphaFoldDB" id="A0A9P6QGD9"/>
<organism evidence="6 7">
    <name type="scientific">Mortierella polycephala</name>
    <dbReference type="NCBI Taxonomy" id="41804"/>
    <lineage>
        <taxon>Eukaryota</taxon>
        <taxon>Fungi</taxon>
        <taxon>Fungi incertae sedis</taxon>
        <taxon>Mucoromycota</taxon>
        <taxon>Mortierellomycotina</taxon>
        <taxon>Mortierellomycetes</taxon>
        <taxon>Mortierellales</taxon>
        <taxon>Mortierellaceae</taxon>
        <taxon>Mortierella</taxon>
    </lineage>
</organism>
<proteinExistence type="inferred from homology"/>
<dbReference type="InterPro" id="IPR018552">
    <property type="entry name" value="CENP-X"/>
</dbReference>
<evidence type="ECO:0000313" key="7">
    <source>
        <dbReference type="Proteomes" id="UP000726737"/>
    </source>
</evidence>
<evidence type="ECO:0000256" key="2">
    <source>
        <dbReference type="ARBA" id="ARBA00022763"/>
    </source>
</evidence>
<accession>A0A9P6QGD9</accession>
<comment type="caution">
    <text evidence="6">The sequence shown here is derived from an EMBL/GenBank/DDBJ whole genome shotgun (WGS) entry which is preliminary data.</text>
</comment>
<dbReference type="Pfam" id="PF09415">
    <property type="entry name" value="CENP-X"/>
    <property type="match status" value="1"/>
</dbReference>
<dbReference type="Gene3D" id="6.10.130.30">
    <property type="match status" value="1"/>
</dbReference>
<evidence type="ECO:0000256" key="3">
    <source>
        <dbReference type="ARBA" id="ARBA00023125"/>
    </source>
</evidence>
<dbReference type="GO" id="GO:0003677">
    <property type="term" value="F:DNA binding"/>
    <property type="evidence" value="ECO:0007669"/>
    <property type="project" value="UniProtKB-KW"/>
</dbReference>
<evidence type="ECO:0000256" key="5">
    <source>
        <dbReference type="SAM" id="MobiDB-lite"/>
    </source>
</evidence>
<name>A0A9P6QGD9_9FUNG</name>
<sequence length="147" mass="17607">MDDDIDYDSDLEQQRYNQRSKRRAREIVDEVDDDVQMDDDNDVEESYEYTRERQQQQRRHDTKGGAGPSRVHEIDEQEEDEAPSFRPVRHKEAMHLSAEFLRLFTVEALHRMATYQREQEDEELKDEETVIELDTLEAITPQLVMDF</sequence>
<keyword evidence="3" id="KW-0238">DNA-binding</keyword>
<dbReference type="GO" id="GO:0006281">
    <property type="term" value="P:DNA repair"/>
    <property type="evidence" value="ECO:0007669"/>
    <property type="project" value="UniProtKB-KW"/>
</dbReference>
<evidence type="ECO:0000313" key="6">
    <source>
        <dbReference type="EMBL" id="KAG0266589.1"/>
    </source>
</evidence>
<dbReference type="Proteomes" id="UP000726737">
    <property type="component" value="Unassembled WGS sequence"/>
</dbReference>
<feature type="compositionally biased region" description="Acidic residues" evidence="5">
    <location>
        <begin position="1"/>
        <end position="11"/>
    </location>
</feature>
<reference evidence="6" key="1">
    <citation type="journal article" date="2020" name="Fungal Divers.">
        <title>Resolving the Mortierellaceae phylogeny through synthesis of multi-gene phylogenetics and phylogenomics.</title>
        <authorList>
            <person name="Vandepol N."/>
            <person name="Liber J."/>
            <person name="Desiro A."/>
            <person name="Na H."/>
            <person name="Kennedy M."/>
            <person name="Barry K."/>
            <person name="Grigoriev I.V."/>
            <person name="Miller A.N."/>
            <person name="O'Donnell K."/>
            <person name="Stajich J.E."/>
            <person name="Bonito G."/>
        </authorList>
    </citation>
    <scope>NUCLEOTIDE SEQUENCE</scope>
    <source>
        <strain evidence="6">KOD948</strain>
    </source>
</reference>
<evidence type="ECO:0000256" key="4">
    <source>
        <dbReference type="ARBA" id="ARBA00023204"/>
    </source>
</evidence>
<protein>
    <submittedName>
        <fullName evidence="6">Uncharacterized protein</fullName>
    </submittedName>
</protein>
<dbReference type="OrthoDB" id="2500381at2759"/>